<evidence type="ECO:0000313" key="5">
    <source>
        <dbReference type="Proteomes" id="UP000199541"/>
    </source>
</evidence>
<organism evidence="3 6">
    <name type="scientific">Allgaiera indica</name>
    <dbReference type="NCBI Taxonomy" id="765699"/>
    <lineage>
        <taxon>Bacteria</taxon>
        <taxon>Pseudomonadati</taxon>
        <taxon>Pseudomonadota</taxon>
        <taxon>Alphaproteobacteria</taxon>
        <taxon>Rhodobacterales</taxon>
        <taxon>Paracoccaceae</taxon>
        <taxon>Allgaiera</taxon>
    </lineage>
</organism>
<dbReference type="Proteomes" id="UP000634647">
    <property type="component" value="Unassembled WGS sequence"/>
</dbReference>
<comment type="caution">
    <text evidence="3">The sequence shown here is derived from an EMBL/GenBank/DDBJ whole genome shotgun (WGS) entry which is preliminary data.</text>
</comment>
<dbReference type="Proteomes" id="UP000199541">
    <property type="component" value="Unassembled WGS sequence"/>
</dbReference>
<reference evidence="4 5" key="2">
    <citation type="submission" date="2016-10" db="EMBL/GenBank/DDBJ databases">
        <authorList>
            <person name="Varghese N."/>
            <person name="Submissions S."/>
        </authorList>
    </citation>
    <scope>NUCLEOTIDE SEQUENCE [LARGE SCALE GENOMIC DNA]</scope>
    <source>
        <strain evidence="4 5">DSM 24802</strain>
    </source>
</reference>
<gene>
    <name evidence="3" type="ORF">GCM10008024_13090</name>
    <name evidence="4" type="ORF">SAMN05444006_1055</name>
</gene>
<reference evidence="3" key="1">
    <citation type="journal article" date="2014" name="Int. J. Syst. Evol. Microbiol.">
        <title>Complete genome sequence of Corynebacterium casei LMG S-19264T (=DSM 44701T), isolated from a smear-ripened cheese.</title>
        <authorList>
            <consortium name="US DOE Joint Genome Institute (JGI-PGF)"/>
            <person name="Walter F."/>
            <person name="Albersmeier A."/>
            <person name="Kalinowski J."/>
            <person name="Ruckert C."/>
        </authorList>
    </citation>
    <scope>NUCLEOTIDE SEQUENCE</scope>
    <source>
        <strain evidence="3">CGMCC 1.10859</strain>
    </source>
</reference>
<reference evidence="3" key="3">
    <citation type="submission" date="2023-06" db="EMBL/GenBank/DDBJ databases">
        <authorList>
            <person name="Sun Q."/>
            <person name="Zhou Y."/>
        </authorList>
    </citation>
    <scope>NUCLEOTIDE SEQUENCE</scope>
    <source>
        <strain evidence="3">CGMCC 1.10859</strain>
    </source>
</reference>
<dbReference type="EMBL" id="FNOB01000005">
    <property type="protein sequence ID" value="SDW57976.1"/>
    <property type="molecule type" value="Genomic_DNA"/>
</dbReference>
<evidence type="ECO:0000256" key="1">
    <source>
        <dbReference type="ARBA" id="ARBA00022723"/>
    </source>
</evidence>
<name>A0AAN4UQC0_9RHOB</name>
<dbReference type="GO" id="GO:0046872">
    <property type="term" value="F:metal ion binding"/>
    <property type="evidence" value="ECO:0007669"/>
    <property type="project" value="UniProtKB-KW"/>
</dbReference>
<dbReference type="InterPro" id="IPR002762">
    <property type="entry name" value="CbiX-like"/>
</dbReference>
<keyword evidence="5" id="KW-1185">Reference proteome</keyword>
<keyword evidence="1" id="KW-0479">Metal-binding</keyword>
<sequence>MTRSAVLVAHGAPSDPATQERAMADLAARVGALLPDWRLRGATLAAPGALEHAMDGLDAPLIYPFFMSAGWFTTTELPRRLILAGKGGARCLAPFGADPGLPDLARAAAEAGAAAVALDPARATLLLAAHGSSRPGAVARASARAAAALARRLATRAFARVEVGLIEEAPSLTEVARAARSRGPGLCLPLFAQAAGHVRDDVPRALFEAGFTGLVLAPIGAHPKVPALIAGALAQAE</sequence>
<proteinExistence type="predicted"/>
<dbReference type="EMBL" id="BNAB01000004">
    <property type="protein sequence ID" value="GHE00665.1"/>
    <property type="molecule type" value="Genomic_DNA"/>
</dbReference>
<evidence type="ECO:0000313" key="4">
    <source>
        <dbReference type="EMBL" id="SDW57976.1"/>
    </source>
</evidence>
<dbReference type="Gene3D" id="3.40.50.1400">
    <property type="match status" value="2"/>
</dbReference>
<protein>
    <submittedName>
        <fullName evidence="4">Sirohydrochlorin ferrochelatase</fullName>
    </submittedName>
</protein>
<dbReference type="GO" id="GO:0016829">
    <property type="term" value="F:lyase activity"/>
    <property type="evidence" value="ECO:0007669"/>
    <property type="project" value="UniProtKB-KW"/>
</dbReference>
<evidence type="ECO:0000256" key="2">
    <source>
        <dbReference type="ARBA" id="ARBA00023239"/>
    </source>
</evidence>
<dbReference type="SUPFAM" id="SSF53800">
    <property type="entry name" value="Chelatase"/>
    <property type="match status" value="2"/>
</dbReference>
<dbReference type="RefSeq" id="WP_035843584.1">
    <property type="nucleotide sequence ID" value="NZ_BNAB01000004.1"/>
</dbReference>
<evidence type="ECO:0000313" key="6">
    <source>
        <dbReference type="Proteomes" id="UP000634647"/>
    </source>
</evidence>
<accession>A0AAN4UQC0</accession>
<evidence type="ECO:0000313" key="3">
    <source>
        <dbReference type="EMBL" id="GHE00665.1"/>
    </source>
</evidence>
<dbReference type="Pfam" id="PF01903">
    <property type="entry name" value="CbiX"/>
    <property type="match status" value="1"/>
</dbReference>
<keyword evidence="2" id="KW-0456">Lyase</keyword>
<dbReference type="AlphaFoldDB" id="A0AAN4UQC0"/>